<dbReference type="InterPro" id="IPR027372">
    <property type="entry name" value="Phytase-like_dom"/>
</dbReference>
<feature type="domain" description="LTD" evidence="4">
    <location>
        <begin position="35"/>
        <end position="142"/>
    </location>
</feature>
<dbReference type="PROSITE" id="PS51318">
    <property type="entry name" value="TAT"/>
    <property type="match status" value="1"/>
</dbReference>
<dbReference type="Pfam" id="PF13449">
    <property type="entry name" value="Phytase-like"/>
    <property type="match status" value="1"/>
</dbReference>
<evidence type="ECO:0000256" key="3">
    <source>
        <dbReference type="SAM" id="SignalP"/>
    </source>
</evidence>
<comment type="caution">
    <text evidence="5">The sequence shown here is derived from an EMBL/GenBank/DDBJ whole genome shotgun (WGS) entry which is preliminary data.</text>
</comment>
<dbReference type="RefSeq" id="WP_157422208.1">
    <property type="nucleotide sequence ID" value="NZ_BAAANI010000002.1"/>
</dbReference>
<accession>A0ABV5SS45</accession>
<keyword evidence="6" id="KW-1185">Reference proteome</keyword>
<keyword evidence="3" id="KW-0732">Signal</keyword>
<feature type="domain" description="LTD" evidence="4">
    <location>
        <begin position="318"/>
        <end position="416"/>
    </location>
</feature>
<dbReference type="InterPro" id="IPR006311">
    <property type="entry name" value="TAT_signal"/>
</dbReference>
<name>A0ABV5SS45_9MICO</name>
<dbReference type="InterPro" id="IPR001322">
    <property type="entry name" value="Lamin_tail_dom"/>
</dbReference>
<dbReference type="Gene3D" id="2.60.40.1260">
    <property type="entry name" value="Lamin Tail domain"/>
    <property type="match status" value="3"/>
</dbReference>
<dbReference type="Proteomes" id="UP001589667">
    <property type="component" value="Unassembled WGS sequence"/>
</dbReference>
<dbReference type="SUPFAM" id="SSF74853">
    <property type="entry name" value="Lamin A/C globular tail domain"/>
    <property type="match status" value="3"/>
</dbReference>
<feature type="signal peptide" evidence="3">
    <location>
        <begin position="1"/>
        <end position="33"/>
    </location>
</feature>
<dbReference type="EMBL" id="JBHMBL010000002">
    <property type="protein sequence ID" value="MFB9643135.1"/>
    <property type="molecule type" value="Genomic_DNA"/>
</dbReference>
<evidence type="ECO:0000313" key="6">
    <source>
        <dbReference type="Proteomes" id="UP001589667"/>
    </source>
</evidence>
<dbReference type="Pfam" id="PF00932">
    <property type="entry name" value="LTD"/>
    <property type="match status" value="3"/>
</dbReference>
<dbReference type="SUPFAM" id="SSF75011">
    <property type="entry name" value="3-carboxy-cis,cis-mucoante lactonizing enzyme"/>
    <property type="match status" value="1"/>
</dbReference>
<reference evidence="5 6" key="1">
    <citation type="submission" date="2024-09" db="EMBL/GenBank/DDBJ databases">
        <authorList>
            <person name="Sun Q."/>
            <person name="Mori K."/>
        </authorList>
    </citation>
    <scope>NUCLEOTIDE SEQUENCE [LARGE SCALE GENOMIC DNA]</scope>
    <source>
        <strain evidence="5 6">JCM 14321</strain>
    </source>
</reference>
<feature type="domain" description="LTD" evidence="4">
    <location>
        <begin position="168"/>
        <end position="313"/>
    </location>
</feature>
<keyword evidence="2" id="KW-0812">Transmembrane</keyword>
<dbReference type="InterPro" id="IPR036415">
    <property type="entry name" value="Lamin_tail_dom_sf"/>
</dbReference>
<gene>
    <name evidence="5" type="ORF">ACFFQV_12635</name>
</gene>
<keyword evidence="2" id="KW-1133">Transmembrane helix</keyword>
<evidence type="ECO:0000259" key="4">
    <source>
        <dbReference type="PROSITE" id="PS51841"/>
    </source>
</evidence>
<organism evidence="5 6">
    <name type="scientific">Agromyces lapidis</name>
    <dbReference type="NCBI Taxonomy" id="279574"/>
    <lineage>
        <taxon>Bacteria</taxon>
        <taxon>Bacillati</taxon>
        <taxon>Actinomycetota</taxon>
        <taxon>Actinomycetes</taxon>
        <taxon>Micrococcales</taxon>
        <taxon>Microbacteriaceae</taxon>
        <taxon>Agromyces</taxon>
    </lineage>
</organism>
<sequence length="865" mass="86733">MPVQHPNPSTTPRRRVPAMLAVLAVAASGLAVAASPSLATAAEAGVVVNEIVYDDVVAGQVDAIELYNAGTTSVDVSGWKVFDDKREEAGVIPAGTSLAAGGFLVLEKDGSPLGFPFGLGKGDAVTLVDAAGAEVDSYAYAATAPLGDWSRCADGGEWAHGTALTLGAPNTCETAAVPGTIVLNEVDSGPADWIELINPGDAAVDLAGVEIRDNSDDHRWFFAAGATLAAGERLVVDAETEGVDVNGAPQQFQAAIGIGGSDSIRVFGADGTLVDETSWTGHPAVDGDEAAASFARCPDATGEFALARVTPGAANDCVLPALAINEVESNGDATDWVEVVNTGEAPIDLSGWTVMDSDPAGHAADVTPVAAGTMLAPGAFFVFDGGSHFAFGLGGADVATVRNASGLTVAEYTWTEHAAVTWARCPDGTGDFADAKAATKGATNCGDGTGEPGGPEEPVAKAWPGSAEVTVLDETAMFLEDSSGLDAQATPDGTVLWAVDNGTGTFWKLDVDAAGTAAFADGWAEGKRARFQRDAGNPAAAGPDAEGITVDGDGRVYLASERDNSKKGVNQNVVLAVDPDAPGPDVVAAQEWDLTASLPQVAANTGVEAVEWVSDASLAGLLVDRSTGAPYEPADYPGHGDGLFFVAVEDNGFVYAYALGTDGSIAQVAEIGPGLGGVMALDYDTVLGELWAVCDDGCEGRSARIAFTGEAPEISLFARPEGMPNLNNEGFATTPAALEAGASVRSASAVVAADAAAERPVWWFADGEQPAALRAGTLPAAAGEPGGEPGPGDGGDGGDGDGGTGGGDGTDGTGSQSAASDGLAETGVDAGLLALAPLAVLIAGLGAALLIAARRRRRAGASAAE</sequence>
<feature type="chain" id="PRO_5046948416" evidence="3">
    <location>
        <begin position="34"/>
        <end position="865"/>
    </location>
</feature>
<feature type="compositionally biased region" description="Gly residues" evidence="1">
    <location>
        <begin position="784"/>
        <end position="812"/>
    </location>
</feature>
<proteinExistence type="predicted"/>
<evidence type="ECO:0000313" key="5">
    <source>
        <dbReference type="EMBL" id="MFB9643135.1"/>
    </source>
</evidence>
<dbReference type="PROSITE" id="PS51841">
    <property type="entry name" value="LTD"/>
    <property type="match status" value="3"/>
</dbReference>
<evidence type="ECO:0000256" key="1">
    <source>
        <dbReference type="SAM" id="MobiDB-lite"/>
    </source>
</evidence>
<evidence type="ECO:0000256" key="2">
    <source>
        <dbReference type="SAM" id="Phobius"/>
    </source>
</evidence>
<protein>
    <submittedName>
        <fullName evidence="5">Lamin tail domain-containing protein</fullName>
    </submittedName>
</protein>
<feature type="region of interest" description="Disordered" evidence="1">
    <location>
        <begin position="778"/>
        <end position="821"/>
    </location>
</feature>
<keyword evidence="2" id="KW-0472">Membrane</keyword>
<feature type="transmembrane region" description="Helical" evidence="2">
    <location>
        <begin position="830"/>
        <end position="852"/>
    </location>
</feature>